<feature type="transmembrane region" description="Helical" evidence="1">
    <location>
        <begin position="118"/>
        <end position="139"/>
    </location>
</feature>
<protein>
    <submittedName>
        <fullName evidence="3">Unannotated protein</fullName>
    </submittedName>
</protein>
<keyword evidence="1" id="KW-0812">Transmembrane</keyword>
<feature type="transmembrane region" description="Helical" evidence="1">
    <location>
        <begin position="188"/>
        <end position="206"/>
    </location>
</feature>
<feature type="transmembrane region" description="Helical" evidence="1">
    <location>
        <begin position="281"/>
        <end position="299"/>
    </location>
</feature>
<proteinExistence type="predicted"/>
<evidence type="ECO:0000313" key="4">
    <source>
        <dbReference type="EMBL" id="CAB5018188.1"/>
    </source>
</evidence>
<name>A0A6J7EZ37_9ZZZZ</name>
<dbReference type="InterPro" id="IPR018674">
    <property type="entry name" value="DUF2142_membrane"/>
</dbReference>
<gene>
    <name evidence="2" type="ORF">UFOPK2658_00176</name>
    <name evidence="3" type="ORF">UFOPK3494_00138</name>
    <name evidence="4" type="ORF">UFOPK4134_00112</name>
</gene>
<dbReference type="EMBL" id="CAFBPS010000003">
    <property type="protein sequence ID" value="CAB5018188.1"/>
    <property type="molecule type" value="Genomic_DNA"/>
</dbReference>
<sequence>MFGMNDEPAHMVRAQGVLRGDFSDPYITDGLPGEQYNCVFWQGQTADCMDLTWLPEGTIQSSPTNNYPPLLHFIAGIPSLFFDGLLGAYLMRIWLASICVAILAWAVKLLLDRSPTRWTLLGVSVGCTPMAIFCMSGVAPSGLTFAGAAVLWASGLNVFIPSSSTVRRQSQVTFIAAALLFPFLRRDAFLWEVLILFCLLSMVSLAHLKQLSKLRTTWVSLLGIFASMVAVWTIWASKATDSFVSNASSHFGGSWKSGIGQLYSYILMLIGNFGWNSTWMSSEMLVTCIITVCSVLLIALTSSNRYFTRGLLVTVALFFVSPVAIGAVRSYYIQGRYLFPLWIGVFILAGQAIGKNFFPNVFERRFFKLVIGLEIVYQFFAFAQNQRRYTVGASGTWKFLGRSDVWHPPMMNNWFVLALIIISLSAIPIFGHKLIKEFTPMIDTQEISESSQS</sequence>
<dbReference type="AlphaFoldDB" id="A0A6J7EZ37"/>
<feature type="transmembrane region" description="Helical" evidence="1">
    <location>
        <begin position="414"/>
        <end position="431"/>
    </location>
</feature>
<feature type="transmembrane region" description="Helical" evidence="1">
    <location>
        <begin position="311"/>
        <end position="331"/>
    </location>
</feature>
<keyword evidence="1" id="KW-0472">Membrane</keyword>
<evidence type="ECO:0000313" key="3">
    <source>
        <dbReference type="EMBL" id="CAB4888496.1"/>
    </source>
</evidence>
<dbReference type="EMBL" id="CAFBMF010000004">
    <property type="protein sequence ID" value="CAB4888496.1"/>
    <property type="molecule type" value="Genomic_DNA"/>
</dbReference>
<feature type="transmembrane region" description="Helical" evidence="1">
    <location>
        <begin position="89"/>
        <end position="111"/>
    </location>
</feature>
<evidence type="ECO:0000256" key="1">
    <source>
        <dbReference type="SAM" id="Phobius"/>
    </source>
</evidence>
<feature type="transmembrane region" description="Helical" evidence="1">
    <location>
        <begin position="337"/>
        <end position="354"/>
    </location>
</feature>
<feature type="transmembrane region" description="Helical" evidence="1">
    <location>
        <begin position="366"/>
        <end position="383"/>
    </location>
</feature>
<evidence type="ECO:0000313" key="2">
    <source>
        <dbReference type="EMBL" id="CAB4707323.1"/>
    </source>
</evidence>
<accession>A0A6J7EZ37</accession>
<feature type="transmembrane region" description="Helical" evidence="1">
    <location>
        <begin position="218"/>
        <end position="237"/>
    </location>
</feature>
<dbReference type="Pfam" id="PF09913">
    <property type="entry name" value="DUF2142"/>
    <property type="match status" value="1"/>
</dbReference>
<organism evidence="3">
    <name type="scientific">freshwater metagenome</name>
    <dbReference type="NCBI Taxonomy" id="449393"/>
    <lineage>
        <taxon>unclassified sequences</taxon>
        <taxon>metagenomes</taxon>
        <taxon>ecological metagenomes</taxon>
    </lineage>
</organism>
<keyword evidence="1" id="KW-1133">Transmembrane helix</keyword>
<reference evidence="3" key="1">
    <citation type="submission" date="2020-05" db="EMBL/GenBank/DDBJ databases">
        <authorList>
            <person name="Chiriac C."/>
            <person name="Salcher M."/>
            <person name="Ghai R."/>
            <person name="Kavagutti S V."/>
        </authorList>
    </citation>
    <scope>NUCLEOTIDE SEQUENCE</scope>
</reference>
<dbReference type="EMBL" id="CAEZYH010000003">
    <property type="protein sequence ID" value="CAB4707323.1"/>
    <property type="molecule type" value="Genomic_DNA"/>
</dbReference>